<dbReference type="PANTHER" id="PTHR19302">
    <property type="entry name" value="GAMMA TUBULIN COMPLEX PROTEIN"/>
    <property type="match status" value="1"/>
</dbReference>
<dbReference type="PANTHER" id="PTHR19302:SF33">
    <property type="entry name" value="GAMMA-TUBULIN COMPLEX COMPONENT 5"/>
    <property type="match status" value="1"/>
</dbReference>
<dbReference type="GO" id="GO:0031122">
    <property type="term" value="P:cytoplasmic microtubule organization"/>
    <property type="evidence" value="ECO:0007669"/>
    <property type="project" value="TreeGrafter"/>
</dbReference>
<evidence type="ECO:0000313" key="11">
    <source>
        <dbReference type="Proteomes" id="UP000700596"/>
    </source>
</evidence>
<dbReference type="GO" id="GO:0051011">
    <property type="term" value="F:microtubule minus-end binding"/>
    <property type="evidence" value="ECO:0007669"/>
    <property type="project" value="TreeGrafter"/>
</dbReference>
<dbReference type="OrthoDB" id="66546at2759"/>
<dbReference type="GO" id="GO:0043015">
    <property type="term" value="F:gamma-tubulin binding"/>
    <property type="evidence" value="ECO:0007669"/>
    <property type="project" value="InterPro"/>
</dbReference>
<dbReference type="Pfam" id="PF04130">
    <property type="entry name" value="GCP_C_terminal"/>
    <property type="match status" value="1"/>
</dbReference>
<evidence type="ECO:0000256" key="4">
    <source>
        <dbReference type="ARBA" id="ARBA00023212"/>
    </source>
</evidence>
<dbReference type="Pfam" id="PF17681">
    <property type="entry name" value="GCP_N_terminal"/>
    <property type="match status" value="1"/>
</dbReference>
<evidence type="ECO:0000313" key="10">
    <source>
        <dbReference type="EMBL" id="KAH7135306.1"/>
    </source>
</evidence>
<dbReference type="InterPro" id="IPR041470">
    <property type="entry name" value="GCP_N"/>
</dbReference>
<comment type="similarity">
    <text evidence="1 5">Belongs to the TUBGCP family.</text>
</comment>
<keyword evidence="2 5" id="KW-0963">Cytoplasm</keyword>
<keyword evidence="4 5" id="KW-0206">Cytoskeleton</keyword>
<reference evidence="10" key="1">
    <citation type="journal article" date="2021" name="Nat. Commun.">
        <title>Genetic determinants of endophytism in the Arabidopsis root mycobiome.</title>
        <authorList>
            <person name="Mesny F."/>
            <person name="Miyauchi S."/>
            <person name="Thiergart T."/>
            <person name="Pickel B."/>
            <person name="Atanasova L."/>
            <person name="Karlsson M."/>
            <person name="Huettel B."/>
            <person name="Barry K.W."/>
            <person name="Haridas S."/>
            <person name="Chen C."/>
            <person name="Bauer D."/>
            <person name="Andreopoulos W."/>
            <person name="Pangilinan J."/>
            <person name="LaButti K."/>
            <person name="Riley R."/>
            <person name="Lipzen A."/>
            <person name="Clum A."/>
            <person name="Drula E."/>
            <person name="Henrissat B."/>
            <person name="Kohler A."/>
            <person name="Grigoriev I.V."/>
            <person name="Martin F.M."/>
            <person name="Hacquard S."/>
        </authorList>
    </citation>
    <scope>NUCLEOTIDE SEQUENCE</scope>
    <source>
        <strain evidence="10">MPI-CAGE-CH-0243</strain>
    </source>
</reference>
<dbReference type="InterPro" id="IPR007259">
    <property type="entry name" value="GCP"/>
</dbReference>
<dbReference type="GO" id="GO:0000922">
    <property type="term" value="C:spindle pole"/>
    <property type="evidence" value="ECO:0007669"/>
    <property type="project" value="InterPro"/>
</dbReference>
<feature type="domain" description="Gamma tubulin complex component protein N-terminal" evidence="9">
    <location>
        <begin position="224"/>
        <end position="534"/>
    </location>
</feature>
<comment type="subcellular location">
    <subcellularLocation>
        <location evidence="5">Cytoplasm</location>
        <location evidence="5">Cytoskeleton</location>
        <location evidence="5">Microtubule organizing center</location>
    </subcellularLocation>
</comment>
<dbReference type="AlphaFoldDB" id="A0A9P9EDT8"/>
<dbReference type="GO" id="GO:0000278">
    <property type="term" value="P:mitotic cell cycle"/>
    <property type="evidence" value="ECO:0007669"/>
    <property type="project" value="TreeGrafter"/>
</dbReference>
<feature type="domain" description="Gamma-Tubulin ring complex non-core subunit mod21 N-terminal" evidence="8">
    <location>
        <begin position="67"/>
        <end position="155"/>
    </location>
</feature>
<dbReference type="InterPro" id="IPR040457">
    <property type="entry name" value="GCP_C"/>
</dbReference>
<evidence type="ECO:0000259" key="8">
    <source>
        <dbReference type="Pfam" id="PF14609"/>
    </source>
</evidence>
<dbReference type="GO" id="GO:0000930">
    <property type="term" value="C:gamma-tubulin complex"/>
    <property type="evidence" value="ECO:0007669"/>
    <property type="project" value="TreeGrafter"/>
</dbReference>
<keyword evidence="11" id="KW-1185">Reference proteome</keyword>
<dbReference type="CDD" id="cd22572">
    <property type="entry name" value="GCP5_NTD"/>
    <property type="match status" value="1"/>
</dbReference>
<dbReference type="GO" id="GO:0007020">
    <property type="term" value="P:microtubule nucleation"/>
    <property type="evidence" value="ECO:0007669"/>
    <property type="project" value="InterPro"/>
</dbReference>
<dbReference type="GO" id="GO:0051225">
    <property type="term" value="P:spindle assembly"/>
    <property type="evidence" value="ECO:0007669"/>
    <property type="project" value="TreeGrafter"/>
</dbReference>
<feature type="region of interest" description="Disordered" evidence="6">
    <location>
        <begin position="804"/>
        <end position="831"/>
    </location>
</feature>
<feature type="domain" description="Gamma tubulin complex component C-terminal" evidence="7">
    <location>
        <begin position="539"/>
        <end position="873"/>
    </location>
</feature>
<dbReference type="EMBL" id="JAGMWT010000002">
    <property type="protein sequence ID" value="KAH7135306.1"/>
    <property type="molecule type" value="Genomic_DNA"/>
</dbReference>
<dbReference type="InterPro" id="IPR032797">
    <property type="entry name" value="Mod21_N"/>
</dbReference>
<dbReference type="GO" id="GO:0005874">
    <property type="term" value="C:microtubule"/>
    <property type="evidence" value="ECO:0007669"/>
    <property type="project" value="UniProtKB-KW"/>
</dbReference>
<evidence type="ECO:0000256" key="5">
    <source>
        <dbReference type="RuleBase" id="RU363050"/>
    </source>
</evidence>
<evidence type="ECO:0000256" key="2">
    <source>
        <dbReference type="ARBA" id="ARBA00022490"/>
    </source>
</evidence>
<sequence length="880" mass="100870">MAQNARVSALTDELIHSIVRFDLNTNRQAYHQARDIASKALKPHQYNRTNQFDVEASFLGLDEKFRVLNRDDLADALDSRFKELQGRRNKWIPEYLSLLLLLSDRPVDNSEVEALELLQPPEEPKPLTWKEILDEDPYSDEDIWKDIDYAEESSEDEKIVRRKVKKGQEISSPSSINEDDAFDPESCVVPVDKNFVDEIAGAQFWTRPIEDGTEKIEITELQAIRDTLFMLAGLQTSLYLSDKQNATIRVSQTYVFCHAVPRTMDNLLSQLAEIGRDLYRLRQWNQRESSLPLIQTFEAAVRRRITEYDRYLASLQRQYLVPESPIAVSLLELHNEIRTSSAPLLRLAKLVAYIEPSLLVNPFVHLETLFEHITLAQMTLEQEVYKYFSKIFFECLQTYLKPIRQWMTYGELGANDETFFVFENDSGSEASSLWHDRFVLRRGQGDSLRSPSFFYPAAQKIFNIGKSVVFLKELGMYNAIEVSVEPEPRLDHETVCGNADLWVFPFPELFQSAFETWIGSKYSLASTALRSHLLTHCGLLRTLKNLGVLFLGTDGSVFQDFADAVFERMSTKRRGWNDRYLLTELARGIYATVLDKSDSEKVVVRSVRTKSQISSLKGLATLSLDYALPWSIMNIIQRSSIPAYQQIFTFLLQTYRVKQVLQNIELSAIRRMKIASTAKKCFRLRHRLIWFADIIRSFLTETVIGQSTETMIAAVEKAEDIDEMSTIHVKYLAKIQEQALLADNLKPIYSTVISLLDLALSFSDAHNAEIEKQDIITIEVNKKSTKLTSKASRRKSIIPAIVEQQSSDSGEDVDQYDASPRNSHEGSSTSFSQTLDNIDREFLKLLPFLTAGLRTIGRVGADPVWEMLADRLEWDKKRNV</sequence>
<evidence type="ECO:0000259" key="7">
    <source>
        <dbReference type="Pfam" id="PF04130"/>
    </source>
</evidence>
<evidence type="ECO:0000256" key="6">
    <source>
        <dbReference type="SAM" id="MobiDB-lite"/>
    </source>
</evidence>
<protein>
    <recommendedName>
        <fullName evidence="5">Spindle pole body component</fullName>
    </recommendedName>
</protein>
<dbReference type="Proteomes" id="UP000700596">
    <property type="component" value="Unassembled WGS sequence"/>
</dbReference>
<proteinExistence type="inferred from homology"/>
<dbReference type="GO" id="GO:0005816">
    <property type="term" value="C:spindle pole body"/>
    <property type="evidence" value="ECO:0007669"/>
    <property type="project" value="UniProtKB-ARBA"/>
</dbReference>
<keyword evidence="3 5" id="KW-0493">Microtubule</keyword>
<dbReference type="Gene3D" id="1.20.120.1900">
    <property type="entry name" value="Gamma-tubulin complex, C-terminal domain"/>
    <property type="match status" value="1"/>
</dbReference>
<dbReference type="InterPro" id="IPR042241">
    <property type="entry name" value="GCP_C_sf"/>
</dbReference>
<evidence type="ECO:0000256" key="3">
    <source>
        <dbReference type="ARBA" id="ARBA00022701"/>
    </source>
</evidence>
<evidence type="ECO:0000256" key="1">
    <source>
        <dbReference type="ARBA" id="ARBA00010337"/>
    </source>
</evidence>
<gene>
    <name evidence="10" type="ORF">B0J11DRAFT_518089</name>
</gene>
<comment type="caution">
    <text evidence="10">The sequence shown here is derived from an EMBL/GenBank/DDBJ whole genome shotgun (WGS) entry which is preliminary data.</text>
</comment>
<evidence type="ECO:0000259" key="9">
    <source>
        <dbReference type="Pfam" id="PF17681"/>
    </source>
</evidence>
<name>A0A9P9EDT8_9PLEO</name>
<dbReference type="Pfam" id="PF14609">
    <property type="entry name" value="GCP5-Mod21_N"/>
    <property type="match status" value="1"/>
</dbReference>
<accession>A0A9P9EDT8</accession>
<dbReference type="GO" id="GO:0051321">
    <property type="term" value="P:meiotic cell cycle"/>
    <property type="evidence" value="ECO:0007669"/>
    <property type="project" value="TreeGrafter"/>
</dbReference>
<organism evidence="10 11">
    <name type="scientific">Dendryphion nanum</name>
    <dbReference type="NCBI Taxonomy" id="256645"/>
    <lineage>
        <taxon>Eukaryota</taxon>
        <taxon>Fungi</taxon>
        <taxon>Dikarya</taxon>
        <taxon>Ascomycota</taxon>
        <taxon>Pezizomycotina</taxon>
        <taxon>Dothideomycetes</taxon>
        <taxon>Pleosporomycetidae</taxon>
        <taxon>Pleosporales</taxon>
        <taxon>Torulaceae</taxon>
        <taxon>Dendryphion</taxon>
    </lineage>
</organism>
<dbReference type="InterPro" id="IPR059169">
    <property type="entry name" value="GCP5_N_ext"/>
</dbReference>